<organism evidence="2 3">
    <name type="scientific">Hydra vulgaris</name>
    <name type="common">Hydra</name>
    <name type="synonym">Hydra attenuata</name>
    <dbReference type="NCBI Taxonomy" id="6087"/>
    <lineage>
        <taxon>Eukaryota</taxon>
        <taxon>Metazoa</taxon>
        <taxon>Cnidaria</taxon>
        <taxon>Hydrozoa</taxon>
        <taxon>Hydroidolina</taxon>
        <taxon>Anthoathecata</taxon>
        <taxon>Aplanulata</taxon>
        <taxon>Hydridae</taxon>
        <taxon>Hydra</taxon>
    </lineage>
</organism>
<accession>A0ABM4BBB2</accession>
<feature type="domain" description="Fibronectin type-III" evidence="1">
    <location>
        <begin position="460"/>
        <end position="547"/>
    </location>
</feature>
<proteinExistence type="predicted"/>
<dbReference type="SUPFAM" id="SSF48371">
    <property type="entry name" value="ARM repeat"/>
    <property type="match status" value="1"/>
</dbReference>
<dbReference type="Proteomes" id="UP001652625">
    <property type="component" value="Chromosome 02"/>
</dbReference>
<reference evidence="2" key="1">
    <citation type="submission" date="2025-05" db="UniProtKB">
        <authorList>
            <consortium name="RefSeq"/>
        </authorList>
    </citation>
    <scope>NUCLEOTIDE SEQUENCE [LARGE SCALE GENOMIC DNA]</scope>
</reference>
<dbReference type="InterPro" id="IPR016024">
    <property type="entry name" value="ARM-type_fold"/>
</dbReference>
<dbReference type="SUPFAM" id="SSF49265">
    <property type="entry name" value="Fibronectin type III"/>
    <property type="match status" value="2"/>
</dbReference>
<dbReference type="InterPro" id="IPR011989">
    <property type="entry name" value="ARM-like"/>
</dbReference>
<dbReference type="Gene3D" id="2.60.40.10">
    <property type="entry name" value="Immunoglobulins"/>
    <property type="match status" value="3"/>
</dbReference>
<dbReference type="InterPro" id="IPR050713">
    <property type="entry name" value="RTP_Phos/Ushers"/>
</dbReference>
<dbReference type="InterPro" id="IPR003961">
    <property type="entry name" value="FN3_dom"/>
</dbReference>
<gene>
    <name evidence="3" type="primary">LOC136076745</name>
</gene>
<dbReference type="Pfam" id="PF00041">
    <property type="entry name" value="fn3"/>
    <property type="match status" value="1"/>
</dbReference>
<evidence type="ECO:0000313" key="3">
    <source>
        <dbReference type="RefSeq" id="XP_065646220.1"/>
    </source>
</evidence>
<dbReference type="InterPro" id="IPR013783">
    <property type="entry name" value="Ig-like_fold"/>
</dbReference>
<protein>
    <submittedName>
        <fullName evidence="3">Uncharacterized protein LOC136076745 isoform X1</fullName>
    </submittedName>
</protein>
<dbReference type="PANTHER" id="PTHR46957:SF3">
    <property type="entry name" value="CYTOKINE RECEPTOR"/>
    <property type="match status" value="1"/>
</dbReference>
<sequence>MITSIEANEVQTCEIETVGINQITCLISENIYTLSVLDCVVKIMENVCTSELYCYQMMNHQQWKEVVSGLFQLLGKLDKSFSGSAAYVIGILFNNEVCKNQLIEWMISDNADVVSIFLVNLNELLRWNDEETLLNVSAIISSLAASFEGRLWLLKQYEFDDTIQLLCDMLQSSSMSLTQNASLAIARITSTEEGCARIINQRCVQKYFLTFISALDLVDCQYNIVLTIACLFNIESGQRNMLSLNESSEMIEKLVNLLFASKAETRKGSCFALGLLASNKHGNQRILEHQSMEKMLFGIVSFLKNTHDHDLSLFSLFFLKSLTCHKKSCVILRDDKNIKLMMMEIYETYNLNSEILDKLNSILLSIEDLPKPPSPLVKVKSAFSVCISWEVYVPQNNFEVLNHIIQDGVEIFKLHGSSVIVNGLKPFSKYSFAMFYSSEGAKSPLSEVVFIDTPESVPSAPTKFCVLFSTTSKLKLSWDEPLEKNGVIIGYELSVEGKPISIFLKAKSYIMTHLQSSTQYNFEIRALTSEGKGLAAYLTATTNTLDYFAPSPPQLHVHGKTEIFIEWDPPKNLLGRLNYYELRMDNMVIYRGIDRCFTAQALQPTKVYSFTVSAWMSEGRCESLPKTRRISKQSTPSSILKRRISLKE</sequence>
<feature type="domain" description="Fibronectin type-III" evidence="1">
    <location>
        <begin position="549"/>
        <end position="638"/>
    </location>
</feature>
<dbReference type="RefSeq" id="XP_065646220.1">
    <property type="nucleotide sequence ID" value="XM_065790148.1"/>
</dbReference>
<feature type="domain" description="Fibronectin type-III" evidence="1">
    <location>
        <begin position="369"/>
        <end position="456"/>
    </location>
</feature>
<dbReference type="Gene3D" id="1.25.10.10">
    <property type="entry name" value="Leucine-rich Repeat Variant"/>
    <property type="match status" value="2"/>
</dbReference>
<dbReference type="SMART" id="SM00060">
    <property type="entry name" value="FN3"/>
    <property type="match status" value="3"/>
</dbReference>
<evidence type="ECO:0000259" key="1">
    <source>
        <dbReference type="PROSITE" id="PS50853"/>
    </source>
</evidence>
<keyword evidence="2" id="KW-1185">Reference proteome</keyword>
<name>A0ABM4BBB2_HYDVU</name>
<dbReference type="PROSITE" id="PS50853">
    <property type="entry name" value="FN3"/>
    <property type="match status" value="3"/>
</dbReference>
<reference evidence="3" key="2">
    <citation type="submission" date="2025-08" db="UniProtKB">
        <authorList>
            <consortium name="RefSeq"/>
        </authorList>
    </citation>
    <scope>IDENTIFICATION</scope>
</reference>
<dbReference type="CDD" id="cd00063">
    <property type="entry name" value="FN3"/>
    <property type="match status" value="2"/>
</dbReference>
<evidence type="ECO:0000313" key="2">
    <source>
        <dbReference type="Proteomes" id="UP001652625"/>
    </source>
</evidence>
<dbReference type="InterPro" id="IPR036116">
    <property type="entry name" value="FN3_sf"/>
</dbReference>
<dbReference type="PANTHER" id="PTHR46957">
    <property type="entry name" value="CYTOKINE RECEPTOR"/>
    <property type="match status" value="1"/>
</dbReference>
<dbReference type="GeneID" id="136076745"/>